<sequence length="134" mass="13907">MTLETPPAGTPGLAGVGHDLDFGGSDAPWARALRVLTAELQARGVDALADDTIGAVDAALRGPLRPGGRRGTQRAVLRPHRGRLWWWLHAFPEHGAAAPLPTPLVPAADSAAAARRIARMLRRAGTGPPGGRPG</sequence>
<evidence type="ECO:0000313" key="2">
    <source>
        <dbReference type="Proteomes" id="UP000589036"/>
    </source>
</evidence>
<evidence type="ECO:0000313" key="1">
    <source>
        <dbReference type="EMBL" id="NYE46919.1"/>
    </source>
</evidence>
<gene>
    <name evidence="1" type="ORF">HDA32_002039</name>
</gene>
<protein>
    <submittedName>
        <fullName evidence="1">Uncharacterized protein</fullName>
    </submittedName>
</protein>
<accession>A0A852TSC5</accession>
<dbReference type="EMBL" id="JACCCC010000001">
    <property type="protein sequence ID" value="NYE46919.1"/>
    <property type="molecule type" value="Genomic_DNA"/>
</dbReference>
<proteinExistence type="predicted"/>
<keyword evidence="2" id="KW-1185">Reference proteome</keyword>
<comment type="caution">
    <text evidence="1">The sequence shown here is derived from an EMBL/GenBank/DDBJ whole genome shotgun (WGS) entry which is preliminary data.</text>
</comment>
<dbReference type="AlphaFoldDB" id="A0A852TSC5"/>
<organism evidence="1 2">
    <name type="scientific">Spinactinospora alkalitolerans</name>
    <dbReference type="NCBI Taxonomy" id="687207"/>
    <lineage>
        <taxon>Bacteria</taxon>
        <taxon>Bacillati</taxon>
        <taxon>Actinomycetota</taxon>
        <taxon>Actinomycetes</taxon>
        <taxon>Streptosporangiales</taxon>
        <taxon>Nocardiopsidaceae</taxon>
        <taxon>Spinactinospora</taxon>
    </lineage>
</organism>
<reference evidence="1 2" key="1">
    <citation type="submission" date="2020-07" db="EMBL/GenBank/DDBJ databases">
        <title>Sequencing the genomes of 1000 actinobacteria strains.</title>
        <authorList>
            <person name="Klenk H.-P."/>
        </authorList>
    </citation>
    <scope>NUCLEOTIDE SEQUENCE [LARGE SCALE GENOMIC DNA]</scope>
    <source>
        <strain evidence="1 2">CXB654</strain>
    </source>
</reference>
<dbReference type="Proteomes" id="UP000589036">
    <property type="component" value="Unassembled WGS sequence"/>
</dbReference>
<dbReference type="RefSeq" id="WP_246334285.1">
    <property type="nucleotide sequence ID" value="NZ_BAAAYY010000001.1"/>
</dbReference>
<name>A0A852TSC5_9ACTN</name>